<feature type="transmembrane region" description="Helical" evidence="7">
    <location>
        <begin position="367"/>
        <end position="387"/>
    </location>
</feature>
<comment type="subcellular location">
    <subcellularLocation>
        <location evidence="1">Cell membrane</location>
        <topology evidence="1">Multi-pass membrane protein</topology>
    </subcellularLocation>
</comment>
<dbReference type="InterPro" id="IPR005829">
    <property type="entry name" value="Sugar_transporter_CS"/>
</dbReference>
<dbReference type="InterPro" id="IPR020846">
    <property type="entry name" value="MFS_dom"/>
</dbReference>
<dbReference type="GO" id="GO:0022857">
    <property type="term" value="F:transmembrane transporter activity"/>
    <property type="evidence" value="ECO:0007669"/>
    <property type="project" value="InterPro"/>
</dbReference>
<feature type="domain" description="Major facilitator superfamily (MFS) profile" evidence="8">
    <location>
        <begin position="11"/>
        <end position="390"/>
    </location>
</feature>
<sequence>MSHLNSLEKRAAWSLALVFAFRMLGLFMLIPVFAIFGQDLIGFSPLWIGLAIGAYGLTQALLQIPMGWLSDQWGRKPVMLLGLGFFVLGSVVAALADSVYMVTLGRVLQGMGAISGAVMALASDLTREEQRPKVMAVIGMTIGLSFTIAMVAGPAIAAASGLSGIFWCTALMAITGLLLVWKVVPVAVSKAPASETLATKGQIMALFRHPELLRLNFGVLVLHLLLTAIFVVLPTLLLQQNFASAQHWQLYLPVLIGAFILMVPLMILASRKQQEKGYLLLAISLLIVSFVLILINQQLWSITLALLLFFVGFNYLEASMPALLSRIAPAGLKGTAMGTYASAQFLGAFLGGILGGAVASFSGGESLFAVAALIGLLWLAYASRMTVPARSQRLSLPVKVADETAAAQLAQRLTQLQGVLEVTVVVAEQRLYLKVGQQQFDLAEAQSLVESSQKS</sequence>
<dbReference type="EMBL" id="RRCF01000003">
    <property type="protein sequence ID" value="RRJ20289.1"/>
    <property type="molecule type" value="Genomic_DNA"/>
</dbReference>
<evidence type="ECO:0000256" key="4">
    <source>
        <dbReference type="ARBA" id="ARBA00022692"/>
    </source>
</evidence>
<dbReference type="PROSITE" id="PS00216">
    <property type="entry name" value="SUGAR_TRANSPORT_1"/>
    <property type="match status" value="1"/>
</dbReference>
<accession>A0A3P3QIK7</accession>
<dbReference type="GO" id="GO:0005886">
    <property type="term" value="C:plasma membrane"/>
    <property type="evidence" value="ECO:0007669"/>
    <property type="project" value="UniProtKB-SubCell"/>
</dbReference>
<keyword evidence="3" id="KW-1003">Cell membrane</keyword>
<dbReference type="AlphaFoldDB" id="A0A3P3QIK7"/>
<evidence type="ECO:0000256" key="1">
    <source>
        <dbReference type="ARBA" id="ARBA00004651"/>
    </source>
</evidence>
<feature type="transmembrane region" description="Helical" evidence="7">
    <location>
        <begin position="134"/>
        <end position="158"/>
    </location>
</feature>
<proteinExistence type="predicted"/>
<keyword evidence="2" id="KW-0813">Transport</keyword>
<dbReference type="Proteomes" id="UP000276260">
    <property type="component" value="Unassembled WGS sequence"/>
</dbReference>
<evidence type="ECO:0000256" key="3">
    <source>
        <dbReference type="ARBA" id="ARBA00022475"/>
    </source>
</evidence>
<feature type="transmembrane region" description="Helical" evidence="7">
    <location>
        <begin position="299"/>
        <end position="316"/>
    </location>
</feature>
<evidence type="ECO:0000256" key="2">
    <source>
        <dbReference type="ARBA" id="ARBA00022448"/>
    </source>
</evidence>
<protein>
    <submittedName>
        <fullName evidence="9">MFS transporter</fullName>
    </submittedName>
</protein>
<feature type="transmembrane region" description="Helical" evidence="7">
    <location>
        <begin position="217"/>
        <end position="238"/>
    </location>
</feature>
<name>A0A3P3QIK7_9GAMM</name>
<feature type="transmembrane region" description="Helical" evidence="7">
    <location>
        <begin position="78"/>
        <end position="96"/>
    </location>
</feature>
<keyword evidence="6 7" id="KW-0472">Membrane</keyword>
<feature type="transmembrane region" description="Helical" evidence="7">
    <location>
        <begin position="277"/>
        <end position="293"/>
    </location>
</feature>
<dbReference type="Gene3D" id="3.30.70.100">
    <property type="match status" value="1"/>
</dbReference>
<dbReference type="OrthoDB" id="9764259at2"/>
<dbReference type="SUPFAM" id="SSF103473">
    <property type="entry name" value="MFS general substrate transporter"/>
    <property type="match status" value="1"/>
</dbReference>
<dbReference type="RefSeq" id="WP_125060945.1">
    <property type="nucleotide sequence ID" value="NZ_RRCF01000003.1"/>
</dbReference>
<dbReference type="InterPro" id="IPR050171">
    <property type="entry name" value="MFS_Transporters"/>
</dbReference>
<dbReference type="Pfam" id="PF07690">
    <property type="entry name" value="MFS_1"/>
    <property type="match status" value="1"/>
</dbReference>
<dbReference type="InterPro" id="IPR036259">
    <property type="entry name" value="MFS_trans_sf"/>
</dbReference>
<reference evidence="9 10" key="1">
    <citation type="submission" date="2018-11" db="EMBL/GenBank/DDBJ databases">
        <title>Draft genome analysis of Rheinheimera mesophila isolated from an industrial waste site.</title>
        <authorList>
            <person name="Yu Q."/>
            <person name="Qi Y."/>
            <person name="Zhang H."/>
            <person name="Lu Y."/>
            <person name="Pu J."/>
        </authorList>
    </citation>
    <scope>NUCLEOTIDE SEQUENCE [LARGE SCALE GENOMIC DNA]</scope>
    <source>
        <strain evidence="9 10">IITR13</strain>
    </source>
</reference>
<evidence type="ECO:0000256" key="5">
    <source>
        <dbReference type="ARBA" id="ARBA00022989"/>
    </source>
</evidence>
<feature type="transmembrane region" description="Helical" evidence="7">
    <location>
        <begin position="337"/>
        <end position="361"/>
    </location>
</feature>
<dbReference type="Gene3D" id="1.20.1250.20">
    <property type="entry name" value="MFS general substrate transporter like domains"/>
    <property type="match status" value="1"/>
</dbReference>
<evidence type="ECO:0000313" key="10">
    <source>
        <dbReference type="Proteomes" id="UP000276260"/>
    </source>
</evidence>
<organism evidence="9 10">
    <name type="scientific">Rheinheimera mesophila</name>
    <dbReference type="NCBI Taxonomy" id="1547515"/>
    <lineage>
        <taxon>Bacteria</taxon>
        <taxon>Pseudomonadati</taxon>
        <taxon>Pseudomonadota</taxon>
        <taxon>Gammaproteobacteria</taxon>
        <taxon>Chromatiales</taxon>
        <taxon>Chromatiaceae</taxon>
        <taxon>Rheinheimera</taxon>
    </lineage>
</organism>
<dbReference type="InterPro" id="IPR011701">
    <property type="entry name" value="MFS"/>
</dbReference>
<keyword evidence="4 7" id="KW-0812">Transmembrane</keyword>
<feature type="transmembrane region" description="Helical" evidence="7">
    <location>
        <begin position="250"/>
        <end position="270"/>
    </location>
</feature>
<comment type="caution">
    <text evidence="9">The sequence shown here is derived from an EMBL/GenBank/DDBJ whole genome shotgun (WGS) entry which is preliminary data.</text>
</comment>
<keyword evidence="5 7" id="KW-1133">Transmembrane helix</keyword>
<feature type="transmembrane region" description="Helical" evidence="7">
    <location>
        <begin position="12"/>
        <end position="34"/>
    </location>
</feature>
<feature type="transmembrane region" description="Helical" evidence="7">
    <location>
        <begin position="164"/>
        <end position="184"/>
    </location>
</feature>
<evidence type="ECO:0000256" key="6">
    <source>
        <dbReference type="ARBA" id="ARBA00023136"/>
    </source>
</evidence>
<dbReference type="PANTHER" id="PTHR23517">
    <property type="entry name" value="RESISTANCE PROTEIN MDTM, PUTATIVE-RELATED-RELATED"/>
    <property type="match status" value="1"/>
</dbReference>
<evidence type="ECO:0000313" key="9">
    <source>
        <dbReference type="EMBL" id="RRJ20289.1"/>
    </source>
</evidence>
<dbReference type="CDD" id="cd17472">
    <property type="entry name" value="MFS_YajR_like"/>
    <property type="match status" value="1"/>
</dbReference>
<dbReference type="PANTHER" id="PTHR23517:SF2">
    <property type="entry name" value="MULTIDRUG RESISTANCE PROTEIN MDTH"/>
    <property type="match status" value="1"/>
</dbReference>
<evidence type="ECO:0000256" key="7">
    <source>
        <dbReference type="SAM" id="Phobius"/>
    </source>
</evidence>
<gene>
    <name evidence="9" type="ORF">EIK76_12245</name>
</gene>
<evidence type="ECO:0000259" key="8">
    <source>
        <dbReference type="PROSITE" id="PS50850"/>
    </source>
</evidence>
<dbReference type="PROSITE" id="PS50850">
    <property type="entry name" value="MFS"/>
    <property type="match status" value="1"/>
</dbReference>
<keyword evidence="10" id="KW-1185">Reference proteome</keyword>
<feature type="transmembrane region" description="Helical" evidence="7">
    <location>
        <begin position="46"/>
        <end position="66"/>
    </location>
</feature>